<comment type="caution">
    <text evidence="2">The sequence shown here is derived from an EMBL/GenBank/DDBJ whole genome shotgun (WGS) entry which is preliminary data.</text>
</comment>
<protein>
    <submittedName>
        <fullName evidence="2">Uncharacterized protein</fullName>
    </submittedName>
</protein>
<evidence type="ECO:0000313" key="2">
    <source>
        <dbReference type="EMBL" id="GIF01881.1"/>
    </source>
</evidence>
<feature type="region of interest" description="Disordered" evidence="1">
    <location>
        <begin position="153"/>
        <end position="190"/>
    </location>
</feature>
<proteinExistence type="predicted"/>
<feature type="region of interest" description="Disordered" evidence="1">
    <location>
        <begin position="51"/>
        <end position="80"/>
    </location>
</feature>
<dbReference type="Proteomes" id="UP000636960">
    <property type="component" value="Unassembled WGS sequence"/>
</dbReference>
<evidence type="ECO:0000256" key="1">
    <source>
        <dbReference type="SAM" id="MobiDB-lite"/>
    </source>
</evidence>
<dbReference type="EMBL" id="BOMV01000113">
    <property type="protein sequence ID" value="GIF01881.1"/>
    <property type="molecule type" value="Genomic_DNA"/>
</dbReference>
<sequence length="214" mass="22504">MQEQAERVRAVAESLGWEPVGSARVTARYPESVGVLLGEAIRLTAAKNPTATLGGHDVQEPGKIQGASGSNDAAPDPTEPAASITCEVALIGGEWVIASIRETGIEQHPRVTLADLSGDAAREAVLDAIHESRAAGNANPRIYLTVPLTSPAAMSDRRGAETDPPDGEPDFVHRPASQVVESHDHEPLPAAIESNYRLSAMSCRPLPAKRSGRA</sequence>
<name>A0A919K6L0_9ACTN</name>
<dbReference type="AlphaFoldDB" id="A0A919K6L0"/>
<organism evidence="2 3">
    <name type="scientific">Paractinoplanes rishiriensis</name>
    <dbReference type="NCBI Taxonomy" id="1050105"/>
    <lineage>
        <taxon>Bacteria</taxon>
        <taxon>Bacillati</taxon>
        <taxon>Actinomycetota</taxon>
        <taxon>Actinomycetes</taxon>
        <taxon>Micromonosporales</taxon>
        <taxon>Micromonosporaceae</taxon>
        <taxon>Paractinoplanes</taxon>
    </lineage>
</organism>
<gene>
    <name evidence="2" type="ORF">Ari01nite_93450</name>
</gene>
<accession>A0A919K6L0</accession>
<dbReference type="RefSeq" id="WP_203790822.1">
    <property type="nucleotide sequence ID" value="NZ_BOMV01000113.1"/>
</dbReference>
<evidence type="ECO:0000313" key="3">
    <source>
        <dbReference type="Proteomes" id="UP000636960"/>
    </source>
</evidence>
<reference evidence="2" key="1">
    <citation type="submission" date="2021-01" db="EMBL/GenBank/DDBJ databases">
        <title>Whole genome shotgun sequence of Actinoplanes rishiriensis NBRC 108556.</title>
        <authorList>
            <person name="Komaki H."/>
            <person name="Tamura T."/>
        </authorList>
    </citation>
    <scope>NUCLEOTIDE SEQUENCE</scope>
    <source>
        <strain evidence="2">NBRC 108556</strain>
    </source>
</reference>
<keyword evidence="3" id="KW-1185">Reference proteome</keyword>